<evidence type="ECO:0000313" key="1">
    <source>
        <dbReference type="EMBL" id="GBF56505.1"/>
    </source>
</evidence>
<evidence type="ECO:0008006" key="3">
    <source>
        <dbReference type="Google" id="ProtNLM"/>
    </source>
</evidence>
<name>A0A2P2E617_9PROT</name>
<dbReference type="AlphaFoldDB" id="A0A2P2E617"/>
<dbReference type="Pfam" id="PF10604">
    <property type="entry name" value="Polyketide_cyc2"/>
    <property type="match status" value="1"/>
</dbReference>
<dbReference type="EMBL" id="BFBR01000001">
    <property type="protein sequence ID" value="GBF56505.1"/>
    <property type="molecule type" value="Genomic_DNA"/>
</dbReference>
<proteinExistence type="predicted"/>
<reference evidence="1 2" key="1">
    <citation type="journal article" date="2018" name="Genome Announc.">
        <title>Draft Genome Sequence of "Candidatus Phycosocius bacilliformis," an Alphaproteobacterial Ectosymbiont of the Hydrocarbon-Producing Green Alga Botryococcus braunii.</title>
        <authorList>
            <person name="Tanabe Y."/>
            <person name="Yamaguchi H."/>
            <person name="Watanabe M.M."/>
        </authorList>
    </citation>
    <scope>NUCLEOTIDE SEQUENCE [LARGE SCALE GENOMIC DNA]</scope>
    <source>
        <strain evidence="1 2">BOTRYCO-2</strain>
    </source>
</reference>
<sequence length="140" mass="15669">MPYCETIEINAKPEIVFSLYSDIRSWPQWDREVSSVEIAEGLVSGAQGWLQPREGPRTKITIQDVVYPLQFVAVSQLIGCVIMFEHRLEATTVGTRVLHGLYFKGPTGFLFERLLGPVLSRGLPETLKGLKQAAEAIRIP</sequence>
<gene>
    <name evidence="1" type="ORF">PbB2_00161</name>
</gene>
<accession>A0A2P2E617</accession>
<dbReference type="InterPro" id="IPR023393">
    <property type="entry name" value="START-like_dom_sf"/>
</dbReference>
<evidence type="ECO:0000313" key="2">
    <source>
        <dbReference type="Proteomes" id="UP000245086"/>
    </source>
</evidence>
<comment type="caution">
    <text evidence="1">The sequence shown here is derived from an EMBL/GenBank/DDBJ whole genome shotgun (WGS) entry which is preliminary data.</text>
</comment>
<keyword evidence="2" id="KW-1185">Reference proteome</keyword>
<dbReference type="InterPro" id="IPR019587">
    <property type="entry name" value="Polyketide_cyclase/dehydratase"/>
</dbReference>
<protein>
    <recommendedName>
        <fullName evidence="3">Polyketide cyclase</fullName>
    </recommendedName>
</protein>
<dbReference type="Proteomes" id="UP000245086">
    <property type="component" value="Unassembled WGS sequence"/>
</dbReference>
<dbReference type="Gene3D" id="3.30.530.20">
    <property type="match status" value="1"/>
</dbReference>
<dbReference type="SUPFAM" id="SSF55961">
    <property type="entry name" value="Bet v1-like"/>
    <property type="match status" value="1"/>
</dbReference>
<organism evidence="1 2">
    <name type="scientific">Candidatus Phycosocius bacilliformis</name>
    <dbReference type="NCBI Taxonomy" id="1445552"/>
    <lineage>
        <taxon>Bacteria</taxon>
        <taxon>Pseudomonadati</taxon>
        <taxon>Pseudomonadota</taxon>
        <taxon>Alphaproteobacteria</taxon>
        <taxon>Caulobacterales</taxon>
        <taxon>Caulobacterales incertae sedis</taxon>
        <taxon>Candidatus Phycosocius</taxon>
    </lineage>
</organism>